<dbReference type="GO" id="GO:0005737">
    <property type="term" value="C:cytoplasm"/>
    <property type="evidence" value="ECO:0007669"/>
    <property type="project" value="TreeGrafter"/>
</dbReference>
<dbReference type="InterPro" id="IPR029063">
    <property type="entry name" value="SAM-dependent_MTases_sf"/>
</dbReference>
<dbReference type="OMA" id="YETEIWE"/>
<feature type="non-terminal residue" evidence="2">
    <location>
        <position position="1"/>
    </location>
</feature>
<evidence type="ECO:0000313" key="2">
    <source>
        <dbReference type="EMBL" id="EJU01127.1"/>
    </source>
</evidence>
<dbReference type="PANTHER" id="PTHR14614:SF162">
    <property type="entry name" value="EXPRESSED PROTEIN"/>
    <property type="match status" value="1"/>
</dbReference>
<feature type="chain" id="PRO_5004067482" description="S-adenosyl-L-methionine-dependent methyltransferase" evidence="1">
    <location>
        <begin position="19"/>
        <end position="167"/>
    </location>
</feature>
<dbReference type="STRING" id="1858805.M5G5Q2"/>
<dbReference type="RefSeq" id="XP_040628024.1">
    <property type="nucleotide sequence ID" value="XM_040775185.1"/>
</dbReference>
<name>M5G5Q2_DACPD</name>
<gene>
    <name evidence="2" type="ORF">DACRYDRAFT_53600</name>
</gene>
<reference evidence="2 3" key="1">
    <citation type="journal article" date="2012" name="Science">
        <title>The Paleozoic origin of enzymatic lignin decomposition reconstructed from 31 fungal genomes.</title>
        <authorList>
            <person name="Floudas D."/>
            <person name="Binder M."/>
            <person name="Riley R."/>
            <person name="Barry K."/>
            <person name="Blanchette R.A."/>
            <person name="Henrissat B."/>
            <person name="Martinez A.T."/>
            <person name="Otillar R."/>
            <person name="Spatafora J.W."/>
            <person name="Yadav J.S."/>
            <person name="Aerts A."/>
            <person name="Benoit I."/>
            <person name="Boyd A."/>
            <person name="Carlson A."/>
            <person name="Copeland A."/>
            <person name="Coutinho P.M."/>
            <person name="de Vries R.P."/>
            <person name="Ferreira P."/>
            <person name="Findley K."/>
            <person name="Foster B."/>
            <person name="Gaskell J."/>
            <person name="Glotzer D."/>
            <person name="Gorecki P."/>
            <person name="Heitman J."/>
            <person name="Hesse C."/>
            <person name="Hori C."/>
            <person name="Igarashi K."/>
            <person name="Jurgens J.A."/>
            <person name="Kallen N."/>
            <person name="Kersten P."/>
            <person name="Kohler A."/>
            <person name="Kuees U."/>
            <person name="Kumar T.K.A."/>
            <person name="Kuo A."/>
            <person name="LaButti K."/>
            <person name="Larrondo L.F."/>
            <person name="Lindquist E."/>
            <person name="Ling A."/>
            <person name="Lombard V."/>
            <person name="Lucas S."/>
            <person name="Lundell T."/>
            <person name="Martin R."/>
            <person name="McLaughlin D.J."/>
            <person name="Morgenstern I."/>
            <person name="Morin E."/>
            <person name="Murat C."/>
            <person name="Nagy L.G."/>
            <person name="Nolan M."/>
            <person name="Ohm R.A."/>
            <person name="Patyshakuliyeva A."/>
            <person name="Rokas A."/>
            <person name="Ruiz-Duenas F.J."/>
            <person name="Sabat G."/>
            <person name="Salamov A."/>
            <person name="Samejima M."/>
            <person name="Schmutz J."/>
            <person name="Slot J.C."/>
            <person name="St John F."/>
            <person name="Stenlid J."/>
            <person name="Sun H."/>
            <person name="Sun S."/>
            <person name="Syed K."/>
            <person name="Tsang A."/>
            <person name="Wiebenga A."/>
            <person name="Young D."/>
            <person name="Pisabarro A."/>
            <person name="Eastwood D.C."/>
            <person name="Martin F."/>
            <person name="Cullen D."/>
            <person name="Grigoriev I.V."/>
            <person name="Hibbett D.S."/>
        </authorList>
    </citation>
    <scope>NUCLEOTIDE SEQUENCE [LARGE SCALE GENOMIC DNA]</scope>
    <source>
        <strain evidence="2 3">DJM-731 SS1</strain>
    </source>
</reference>
<sequence>LGAGTGLVSLVLSALLSSRPNISVTITDLASAISLLEHNIQHNRPLLERTNIRLNVLDWERDLPDEIKSSGPFKLILMSDVTYNTASFSALLKTMRSLRQLSRDANVDTLAVLAYKERDIAERELWAMMEKEGFQFAKLEEITGHGGQPVELWFAQVSQCVTQVTRR</sequence>
<dbReference type="GO" id="GO:0008757">
    <property type="term" value="F:S-adenosylmethionine-dependent methyltransferase activity"/>
    <property type="evidence" value="ECO:0007669"/>
    <property type="project" value="UniProtKB-ARBA"/>
</dbReference>
<dbReference type="HOGENOM" id="CLU_135969_0_0_1"/>
<dbReference type="AlphaFoldDB" id="M5G5Q2"/>
<proteinExistence type="predicted"/>
<dbReference type="SUPFAM" id="SSF53335">
    <property type="entry name" value="S-adenosyl-L-methionine-dependent methyltransferases"/>
    <property type="match status" value="1"/>
</dbReference>
<keyword evidence="3" id="KW-1185">Reference proteome</keyword>
<accession>M5G5Q2</accession>
<keyword evidence="1" id="KW-0732">Signal</keyword>
<dbReference type="GeneID" id="63690247"/>
<evidence type="ECO:0000313" key="3">
    <source>
        <dbReference type="Proteomes" id="UP000030653"/>
    </source>
</evidence>
<dbReference type="Proteomes" id="UP000030653">
    <property type="component" value="Unassembled WGS sequence"/>
</dbReference>
<dbReference type="PANTHER" id="PTHR14614">
    <property type="entry name" value="HEPATOCELLULAR CARCINOMA-ASSOCIATED ANTIGEN"/>
    <property type="match status" value="1"/>
</dbReference>
<protein>
    <recommendedName>
        <fullName evidence="4">S-adenosyl-L-methionine-dependent methyltransferase</fullName>
    </recommendedName>
</protein>
<dbReference type="Gene3D" id="3.40.50.150">
    <property type="entry name" value="Vaccinia Virus protein VP39"/>
    <property type="match status" value="1"/>
</dbReference>
<organism evidence="2 3">
    <name type="scientific">Dacryopinax primogenitus (strain DJM 731)</name>
    <name type="common">Brown rot fungus</name>
    <dbReference type="NCBI Taxonomy" id="1858805"/>
    <lineage>
        <taxon>Eukaryota</taxon>
        <taxon>Fungi</taxon>
        <taxon>Dikarya</taxon>
        <taxon>Basidiomycota</taxon>
        <taxon>Agaricomycotina</taxon>
        <taxon>Dacrymycetes</taxon>
        <taxon>Dacrymycetales</taxon>
        <taxon>Dacrymycetaceae</taxon>
        <taxon>Dacryopinax</taxon>
    </lineage>
</organism>
<dbReference type="OrthoDB" id="3358565at2759"/>
<dbReference type="InterPro" id="IPR019410">
    <property type="entry name" value="Methyltransf_16"/>
</dbReference>
<dbReference type="Pfam" id="PF10294">
    <property type="entry name" value="Methyltransf_16"/>
    <property type="match status" value="1"/>
</dbReference>
<dbReference type="GO" id="GO:0005634">
    <property type="term" value="C:nucleus"/>
    <property type="evidence" value="ECO:0007669"/>
    <property type="project" value="TreeGrafter"/>
</dbReference>
<evidence type="ECO:0008006" key="4">
    <source>
        <dbReference type="Google" id="ProtNLM"/>
    </source>
</evidence>
<dbReference type="EMBL" id="JH795865">
    <property type="protein sequence ID" value="EJU01127.1"/>
    <property type="molecule type" value="Genomic_DNA"/>
</dbReference>
<feature type="signal peptide" evidence="1">
    <location>
        <begin position="1"/>
        <end position="18"/>
    </location>
</feature>
<evidence type="ECO:0000256" key="1">
    <source>
        <dbReference type="SAM" id="SignalP"/>
    </source>
</evidence>